<dbReference type="Pfam" id="PF00989">
    <property type="entry name" value="PAS"/>
    <property type="match status" value="1"/>
</dbReference>
<dbReference type="InterPro" id="IPR001067">
    <property type="entry name" value="Nuc_translocat"/>
</dbReference>
<dbReference type="PROSITE" id="PS50888">
    <property type="entry name" value="BHLH"/>
    <property type="match status" value="1"/>
</dbReference>
<feature type="compositionally biased region" description="Basic and acidic residues" evidence="7">
    <location>
        <begin position="52"/>
        <end position="66"/>
    </location>
</feature>
<evidence type="ECO:0000256" key="6">
    <source>
        <dbReference type="ARBA" id="ARBA00023242"/>
    </source>
</evidence>
<dbReference type="InterPro" id="IPR050933">
    <property type="entry name" value="Circadian_TF"/>
</dbReference>
<dbReference type="Pfam" id="PF00010">
    <property type="entry name" value="HLH"/>
    <property type="match status" value="1"/>
</dbReference>
<dbReference type="SMART" id="SM00353">
    <property type="entry name" value="HLH"/>
    <property type="match status" value="1"/>
</dbReference>
<dbReference type="GO" id="GO:0003677">
    <property type="term" value="F:DNA binding"/>
    <property type="evidence" value="ECO:0007669"/>
    <property type="project" value="UniProtKB-KW"/>
</dbReference>
<dbReference type="InterPro" id="IPR013767">
    <property type="entry name" value="PAS_fold"/>
</dbReference>
<dbReference type="GO" id="GO:0003700">
    <property type="term" value="F:DNA-binding transcription factor activity"/>
    <property type="evidence" value="ECO:0007669"/>
    <property type="project" value="InterPro"/>
</dbReference>
<dbReference type="SUPFAM" id="SSF47459">
    <property type="entry name" value="HLH, helix-loop-helix DNA-binding domain"/>
    <property type="match status" value="1"/>
</dbReference>
<feature type="region of interest" description="Disordered" evidence="7">
    <location>
        <begin position="42"/>
        <end position="66"/>
    </location>
</feature>
<evidence type="ECO:0000256" key="1">
    <source>
        <dbReference type="ARBA" id="ARBA00004123"/>
    </source>
</evidence>
<dbReference type="GO" id="GO:0005667">
    <property type="term" value="C:transcription regulator complex"/>
    <property type="evidence" value="ECO:0007669"/>
    <property type="project" value="InterPro"/>
</dbReference>
<dbReference type="CDD" id="cd00130">
    <property type="entry name" value="PAS"/>
    <property type="match status" value="2"/>
</dbReference>
<feature type="compositionally biased region" description="Polar residues" evidence="7">
    <location>
        <begin position="528"/>
        <end position="537"/>
    </location>
</feature>
<evidence type="ECO:0000256" key="5">
    <source>
        <dbReference type="ARBA" id="ARBA00023163"/>
    </source>
</evidence>
<keyword evidence="3" id="KW-0805">Transcription regulation</keyword>
<keyword evidence="2" id="KW-0677">Repeat</keyword>
<name>A0A821LJ06_9NEOP</name>
<dbReference type="Proteomes" id="UP000663880">
    <property type="component" value="Unassembled WGS sequence"/>
</dbReference>
<evidence type="ECO:0000256" key="7">
    <source>
        <dbReference type="SAM" id="MobiDB-lite"/>
    </source>
</evidence>
<comment type="caution">
    <text evidence="10">The sequence shown here is derived from an EMBL/GenBank/DDBJ whole genome shotgun (WGS) entry which is preliminary data.</text>
</comment>
<feature type="region of interest" description="Disordered" evidence="7">
    <location>
        <begin position="521"/>
        <end position="546"/>
    </location>
</feature>
<dbReference type="Pfam" id="PF14598">
    <property type="entry name" value="PAS_11"/>
    <property type="match status" value="1"/>
</dbReference>
<keyword evidence="11" id="KW-1185">Reference proteome</keyword>
<evidence type="ECO:0000259" key="9">
    <source>
        <dbReference type="PROSITE" id="PS50888"/>
    </source>
</evidence>
<dbReference type="NCBIfam" id="TIGR00229">
    <property type="entry name" value="sensory_box"/>
    <property type="match status" value="1"/>
</dbReference>
<dbReference type="GO" id="GO:0046983">
    <property type="term" value="F:protein dimerization activity"/>
    <property type="evidence" value="ECO:0007669"/>
    <property type="project" value="InterPro"/>
</dbReference>
<dbReference type="SMART" id="SM00086">
    <property type="entry name" value="PAC"/>
    <property type="match status" value="1"/>
</dbReference>
<dbReference type="InterPro" id="IPR011598">
    <property type="entry name" value="bHLH_dom"/>
</dbReference>
<evidence type="ECO:0000256" key="4">
    <source>
        <dbReference type="ARBA" id="ARBA00023125"/>
    </source>
</evidence>
<dbReference type="PROSITE" id="PS50112">
    <property type="entry name" value="PAS"/>
    <property type="match status" value="1"/>
</dbReference>
<feature type="domain" description="PAS" evidence="8">
    <location>
        <begin position="124"/>
        <end position="187"/>
    </location>
</feature>
<keyword evidence="4" id="KW-0238">DNA-binding</keyword>
<dbReference type="InterPro" id="IPR001610">
    <property type="entry name" value="PAC"/>
</dbReference>
<evidence type="ECO:0000256" key="2">
    <source>
        <dbReference type="ARBA" id="ARBA00022737"/>
    </source>
</evidence>
<dbReference type="InterPro" id="IPR000014">
    <property type="entry name" value="PAS"/>
</dbReference>
<dbReference type="OrthoDB" id="7788762at2759"/>
<dbReference type="Gene3D" id="3.30.450.20">
    <property type="entry name" value="PAS domain"/>
    <property type="match status" value="2"/>
</dbReference>
<comment type="subcellular location">
    <subcellularLocation>
        <location evidence="1">Nucleus</location>
    </subcellularLocation>
</comment>
<dbReference type="GO" id="GO:0005634">
    <property type="term" value="C:nucleus"/>
    <property type="evidence" value="ECO:0007669"/>
    <property type="project" value="UniProtKB-SubCell"/>
</dbReference>
<evidence type="ECO:0000256" key="3">
    <source>
        <dbReference type="ARBA" id="ARBA00023015"/>
    </source>
</evidence>
<dbReference type="PANTHER" id="PTHR23042">
    <property type="entry name" value="CIRCADIAN PROTEIN CLOCK/ARNT/BMAL/PAS"/>
    <property type="match status" value="1"/>
</dbReference>
<dbReference type="PRINTS" id="PR00785">
    <property type="entry name" value="NCTRNSLOCATR"/>
</dbReference>
<dbReference type="InterPro" id="IPR035965">
    <property type="entry name" value="PAS-like_dom_sf"/>
</dbReference>
<evidence type="ECO:0000259" key="8">
    <source>
        <dbReference type="PROSITE" id="PS50112"/>
    </source>
</evidence>
<dbReference type="AlphaFoldDB" id="A0A821LJ06"/>
<dbReference type="EMBL" id="CAJOBZ010000001">
    <property type="protein sequence ID" value="CAF4751206.1"/>
    <property type="molecule type" value="Genomic_DNA"/>
</dbReference>
<reference evidence="10" key="1">
    <citation type="submission" date="2021-02" db="EMBL/GenBank/DDBJ databases">
        <authorList>
            <person name="Steward A R."/>
        </authorList>
    </citation>
    <scope>NUCLEOTIDE SEQUENCE</scope>
</reference>
<evidence type="ECO:0000313" key="11">
    <source>
        <dbReference type="Proteomes" id="UP000663880"/>
    </source>
</evidence>
<protein>
    <submittedName>
        <fullName evidence="10">Uncharacterized protein</fullName>
    </submittedName>
</protein>
<dbReference type="InterPro" id="IPR036638">
    <property type="entry name" value="HLH_DNA-bd_sf"/>
</dbReference>
<dbReference type="Gene3D" id="4.10.280.10">
    <property type="entry name" value="Helix-loop-helix DNA-binding domain"/>
    <property type="match status" value="1"/>
</dbReference>
<dbReference type="SMART" id="SM00091">
    <property type="entry name" value="PAS"/>
    <property type="match status" value="2"/>
</dbReference>
<dbReference type="GO" id="GO:0005737">
    <property type="term" value="C:cytoplasm"/>
    <property type="evidence" value="ECO:0007669"/>
    <property type="project" value="InterPro"/>
</dbReference>
<dbReference type="GO" id="GO:0045944">
    <property type="term" value="P:positive regulation of transcription by RNA polymerase II"/>
    <property type="evidence" value="ECO:0007669"/>
    <property type="project" value="UniProtKB-ARBA"/>
</dbReference>
<organism evidence="10 11">
    <name type="scientific">Pieris macdunnoughi</name>
    <dbReference type="NCBI Taxonomy" id="345717"/>
    <lineage>
        <taxon>Eukaryota</taxon>
        <taxon>Metazoa</taxon>
        <taxon>Ecdysozoa</taxon>
        <taxon>Arthropoda</taxon>
        <taxon>Hexapoda</taxon>
        <taxon>Insecta</taxon>
        <taxon>Pterygota</taxon>
        <taxon>Neoptera</taxon>
        <taxon>Endopterygota</taxon>
        <taxon>Lepidoptera</taxon>
        <taxon>Glossata</taxon>
        <taxon>Ditrysia</taxon>
        <taxon>Papilionoidea</taxon>
        <taxon>Pieridae</taxon>
        <taxon>Pierinae</taxon>
        <taxon>Pieris</taxon>
    </lineage>
</organism>
<keyword evidence="6" id="KW-0539">Nucleus</keyword>
<keyword evidence="5" id="KW-0804">Transcription</keyword>
<sequence length="604" mass="69364">MADWSHFDREIGCFEYPYGNQIATTSQEYPSPNFTVLLTPPGKPSECYGRGDSPRELRNKAEKQRRDKMNKSISHLASLVPPVAIPARKIDKTSVLRLTAHYLRSHQYVFGDSLDRARNSKEFSCDFTKTLLKTLKGFLITVTYKGLFVVVSPNVEEYLGYSELDLLGHNIYNFVHESDQAVLREQLTPPMYMLGSNGRLLIPDDPDGKKKVTEELVNEKRSFIVRFRRLNQQRSGPIHFLSCHIEGTFRKADKACPNYNKHCHIVRRARYRGEKPTSSGNDIVFIGIARPATETFMTERFLESFKMEYRTRHSIDGQIIQCEQRIALVTGYMTHEVSGVNAMNFMHRDDVRWVIIALREMYDENRLYGESCYRLMTKNGQFIYMRTRGHLDVDKNTNAVTSFVCTNTVVNEREGKELIRLMKKKFMLLVNNGDTKELDDINVSEENSSSLPVEDPEQLQEVILHLVTNLPSRDNTDNVLDSPNDINYTRLSIIPPQRDRILNAILRSSFVIGNANHVSDGNSEAGCSGNSQITYNNPDEDTEPPTKLPKNYDDISDESLMEVLKLDPNDQLKITEIDTHGINYKDVLEEAYHNKKMYFNNINN</sequence>
<accession>A0A821LJ06</accession>
<evidence type="ECO:0000313" key="10">
    <source>
        <dbReference type="EMBL" id="CAF4751206.1"/>
    </source>
</evidence>
<proteinExistence type="predicted"/>
<gene>
    <name evidence="10" type="ORF">PMACD_LOCUS696</name>
</gene>
<dbReference type="CDD" id="cd11391">
    <property type="entry name" value="bHLH_PAS"/>
    <property type="match status" value="1"/>
</dbReference>
<feature type="domain" description="BHLH" evidence="9">
    <location>
        <begin position="53"/>
        <end position="106"/>
    </location>
</feature>
<dbReference type="SUPFAM" id="SSF55785">
    <property type="entry name" value="PYP-like sensor domain (PAS domain)"/>
    <property type="match status" value="2"/>
</dbReference>